<evidence type="ECO:0000313" key="1">
    <source>
        <dbReference type="EMBL" id="MDX8046637.1"/>
    </source>
</evidence>
<keyword evidence="2" id="KW-1185">Reference proteome</keyword>
<gene>
    <name evidence="1" type="ORF">SH601_11660</name>
</gene>
<protein>
    <submittedName>
        <fullName evidence="1">MFS transporter</fullName>
    </submittedName>
</protein>
<dbReference type="EMBL" id="JAWZSR010000006">
    <property type="protein sequence ID" value="MDX8046637.1"/>
    <property type="molecule type" value="Genomic_DNA"/>
</dbReference>
<organism evidence="1 2">
    <name type="scientific">Gracilibacillus pellucidus</name>
    <dbReference type="NCBI Taxonomy" id="3095368"/>
    <lineage>
        <taxon>Bacteria</taxon>
        <taxon>Bacillati</taxon>
        <taxon>Bacillota</taxon>
        <taxon>Bacilli</taxon>
        <taxon>Bacillales</taxon>
        <taxon>Bacillaceae</taxon>
        <taxon>Gracilibacillus</taxon>
    </lineage>
</organism>
<name>A0ACC6M713_9BACI</name>
<reference evidence="1" key="1">
    <citation type="submission" date="2023-11" db="EMBL/GenBank/DDBJ databases">
        <title>Gracilibacillus pellucida a moderately halophilic bacterium isolated from saline soil in Xinjiang province.</title>
        <authorList>
            <person name="Zhang Z."/>
            <person name="Tan F."/>
            <person name="Wang Y."/>
            <person name="Xia M."/>
        </authorList>
    </citation>
    <scope>NUCLEOTIDE SEQUENCE</scope>
    <source>
        <strain evidence="1">S3-1-1</strain>
    </source>
</reference>
<accession>A0ACC6M713</accession>
<evidence type="ECO:0000313" key="2">
    <source>
        <dbReference type="Proteomes" id="UP001277972"/>
    </source>
</evidence>
<proteinExistence type="predicted"/>
<dbReference type="Proteomes" id="UP001277972">
    <property type="component" value="Unassembled WGS sequence"/>
</dbReference>
<sequence length="411" mass="45612">MSLAKNNHFKTILTIRLLTNIGDSVFFIVSMWYIANHADLAIYAGIAVFLFTLPETLLIFMGPLVDRINPRKLLMLSTGGQIIVHGLIVFLFLINAITIPFLLVLLMFSAFFSAITYPIEETMLPQIVQGHELVKANSIFTIAYKIVDSLFDGLSGILLVVGTASLLYEINLFIFVIPLIILKVIKFNIKSEEEEKFDFASYKSDLKEGLMFVLTSNIKLMLIPLVFVNFFTAINTVALLFFSNTLTETASTYGILLAVSGVGSMLGAILVNKLEQNILPGRILTFGLLLNGLMWLCMTFSSAEYLAYLFLFLASFCQGAYNIIFASLFQVMTPVNLLGRVNTCVESVISFAMPIGAIIGGILIDIIPLQLVMSFNTISLVITSIIFFLNKNIYDLDKIDRIHAESTATHP</sequence>
<comment type="caution">
    <text evidence="1">The sequence shown here is derived from an EMBL/GenBank/DDBJ whole genome shotgun (WGS) entry which is preliminary data.</text>
</comment>